<evidence type="ECO:0000256" key="19">
    <source>
        <dbReference type="ARBA" id="ARBA00023228"/>
    </source>
</evidence>
<gene>
    <name evidence="24" type="primary">cpq_1</name>
    <name evidence="24" type="ORF">Bhyg_17116</name>
</gene>
<evidence type="ECO:0000256" key="11">
    <source>
        <dbReference type="ARBA" id="ARBA00022729"/>
    </source>
</evidence>
<keyword evidence="15" id="KW-0333">Golgi apparatus</keyword>
<comment type="subcellular location">
    <subcellularLocation>
        <location evidence="1">Endoplasmic reticulum</location>
    </subcellularLocation>
    <subcellularLocation>
        <location evidence="3">Golgi apparatus</location>
    </subcellularLocation>
    <subcellularLocation>
        <location evidence="2">Lysosome</location>
    </subcellularLocation>
    <subcellularLocation>
        <location evidence="4">Secreted</location>
    </subcellularLocation>
</comment>
<dbReference type="GO" id="GO:0006508">
    <property type="term" value="P:proteolysis"/>
    <property type="evidence" value="ECO:0007669"/>
    <property type="project" value="UniProtKB-KW"/>
</dbReference>
<dbReference type="PANTHER" id="PTHR12053:SF3">
    <property type="entry name" value="CARBOXYPEPTIDASE Q"/>
    <property type="match status" value="1"/>
</dbReference>
<evidence type="ECO:0000256" key="18">
    <source>
        <dbReference type="ARBA" id="ARBA00023180"/>
    </source>
</evidence>
<dbReference type="GO" id="GO:0005764">
    <property type="term" value="C:lysosome"/>
    <property type="evidence" value="ECO:0007669"/>
    <property type="project" value="UniProtKB-SubCell"/>
</dbReference>
<evidence type="ECO:0000256" key="10">
    <source>
        <dbReference type="ARBA" id="ARBA00022723"/>
    </source>
</evidence>
<evidence type="ECO:0000256" key="22">
    <source>
        <dbReference type="SAM" id="SignalP"/>
    </source>
</evidence>
<evidence type="ECO:0000256" key="15">
    <source>
        <dbReference type="ARBA" id="ARBA00023034"/>
    </source>
</evidence>
<dbReference type="GO" id="GO:0005783">
    <property type="term" value="C:endoplasmic reticulum"/>
    <property type="evidence" value="ECO:0007669"/>
    <property type="project" value="UniProtKB-SubCell"/>
</dbReference>
<comment type="similarity">
    <text evidence="5">Belongs to the peptidase M28 family.</text>
</comment>
<dbReference type="GO" id="GO:0070573">
    <property type="term" value="F:metallodipeptidase activity"/>
    <property type="evidence" value="ECO:0007669"/>
    <property type="project" value="InterPro"/>
</dbReference>
<dbReference type="Gene3D" id="3.40.630.10">
    <property type="entry name" value="Zn peptidases"/>
    <property type="match status" value="1"/>
</dbReference>
<evidence type="ECO:0000256" key="16">
    <source>
        <dbReference type="ARBA" id="ARBA00023049"/>
    </source>
</evidence>
<evidence type="ECO:0000256" key="8">
    <source>
        <dbReference type="ARBA" id="ARBA00022645"/>
    </source>
</evidence>
<dbReference type="SUPFAM" id="SSF53187">
    <property type="entry name" value="Zn-dependent exopeptidases"/>
    <property type="match status" value="1"/>
</dbReference>
<evidence type="ECO:0000256" key="14">
    <source>
        <dbReference type="ARBA" id="ARBA00022833"/>
    </source>
</evidence>
<dbReference type="Pfam" id="PF04389">
    <property type="entry name" value="Peptidase_M28"/>
    <property type="match status" value="1"/>
</dbReference>
<dbReference type="InterPro" id="IPR039866">
    <property type="entry name" value="CPQ"/>
</dbReference>
<evidence type="ECO:0000256" key="12">
    <source>
        <dbReference type="ARBA" id="ARBA00022801"/>
    </source>
</evidence>
<dbReference type="GO" id="GO:0005615">
    <property type="term" value="C:extracellular space"/>
    <property type="evidence" value="ECO:0007669"/>
    <property type="project" value="TreeGrafter"/>
</dbReference>
<dbReference type="GO" id="GO:0046872">
    <property type="term" value="F:metal ion binding"/>
    <property type="evidence" value="ECO:0007669"/>
    <property type="project" value="UniProtKB-KW"/>
</dbReference>
<proteinExistence type="inferred from homology"/>
<evidence type="ECO:0000256" key="9">
    <source>
        <dbReference type="ARBA" id="ARBA00022670"/>
    </source>
</evidence>
<reference evidence="24" key="1">
    <citation type="submission" date="2022-07" db="EMBL/GenBank/DDBJ databases">
        <authorList>
            <person name="Trinca V."/>
            <person name="Uliana J.V.C."/>
            <person name="Torres T.T."/>
            <person name="Ward R.J."/>
            <person name="Monesi N."/>
        </authorList>
    </citation>
    <scope>NUCLEOTIDE SEQUENCE</scope>
    <source>
        <strain evidence="24">HSMRA1968</strain>
        <tissue evidence="24">Whole embryos</tissue>
    </source>
</reference>
<evidence type="ECO:0000256" key="1">
    <source>
        <dbReference type="ARBA" id="ARBA00004240"/>
    </source>
</evidence>
<evidence type="ECO:0000256" key="7">
    <source>
        <dbReference type="ARBA" id="ARBA00022525"/>
    </source>
</evidence>
<dbReference type="AlphaFoldDB" id="A0A9Q0MID5"/>
<keyword evidence="8 24" id="KW-0121">Carboxypeptidase</keyword>
<evidence type="ECO:0000256" key="17">
    <source>
        <dbReference type="ARBA" id="ARBA00023145"/>
    </source>
</evidence>
<feature type="domain" description="Peptidase M28" evidence="23">
    <location>
        <begin position="283"/>
        <end position="473"/>
    </location>
</feature>
<feature type="signal peptide" evidence="22">
    <location>
        <begin position="1"/>
        <end position="25"/>
    </location>
</feature>
<keyword evidence="13" id="KW-0256">Endoplasmic reticulum</keyword>
<keyword evidence="18" id="KW-0325">Glycoprotein</keyword>
<dbReference type="EMBL" id="WJQU01003322">
    <property type="protein sequence ID" value="KAJ6625715.1"/>
    <property type="molecule type" value="Genomic_DNA"/>
</dbReference>
<dbReference type="Proteomes" id="UP001151699">
    <property type="component" value="Unassembled WGS sequence"/>
</dbReference>
<keyword evidence="11 22" id="KW-0732">Signal</keyword>
<keyword evidence="19" id="KW-0458">Lysosome</keyword>
<evidence type="ECO:0000313" key="24">
    <source>
        <dbReference type="EMBL" id="KAJ6625715.1"/>
    </source>
</evidence>
<keyword evidence="9" id="KW-0645">Protease</keyword>
<keyword evidence="16" id="KW-0482">Metalloprotease</keyword>
<dbReference type="Gene3D" id="3.50.30.30">
    <property type="match status" value="1"/>
</dbReference>
<evidence type="ECO:0000256" key="5">
    <source>
        <dbReference type="ARBA" id="ARBA00010918"/>
    </source>
</evidence>
<dbReference type="OrthoDB" id="10013407at2759"/>
<evidence type="ECO:0000256" key="2">
    <source>
        <dbReference type="ARBA" id="ARBA00004371"/>
    </source>
</evidence>
<keyword evidence="7" id="KW-0964">Secreted</keyword>
<keyword evidence="17" id="KW-0865">Zymogen</keyword>
<keyword evidence="12" id="KW-0378">Hydrolase</keyword>
<evidence type="ECO:0000313" key="25">
    <source>
        <dbReference type="Proteomes" id="UP001151699"/>
    </source>
</evidence>
<feature type="chain" id="PRO_5040211036" description="Carboxypeptidase Q" evidence="22">
    <location>
        <begin position="26"/>
        <end position="491"/>
    </location>
</feature>
<evidence type="ECO:0000256" key="4">
    <source>
        <dbReference type="ARBA" id="ARBA00004613"/>
    </source>
</evidence>
<name>A0A9Q0MID5_9DIPT</name>
<dbReference type="PANTHER" id="PTHR12053">
    <property type="entry name" value="PROTEASE FAMILY M28 PLASMA GLUTAMATE CARBOXYPEPTIDASE-RELATED"/>
    <property type="match status" value="1"/>
</dbReference>
<organism evidence="24 25">
    <name type="scientific">Pseudolycoriella hygida</name>
    <dbReference type="NCBI Taxonomy" id="35572"/>
    <lineage>
        <taxon>Eukaryota</taxon>
        <taxon>Metazoa</taxon>
        <taxon>Ecdysozoa</taxon>
        <taxon>Arthropoda</taxon>
        <taxon>Hexapoda</taxon>
        <taxon>Insecta</taxon>
        <taxon>Pterygota</taxon>
        <taxon>Neoptera</taxon>
        <taxon>Endopterygota</taxon>
        <taxon>Diptera</taxon>
        <taxon>Nematocera</taxon>
        <taxon>Sciaroidea</taxon>
        <taxon>Sciaridae</taxon>
        <taxon>Pseudolycoriella</taxon>
    </lineage>
</organism>
<evidence type="ECO:0000256" key="21">
    <source>
        <dbReference type="ARBA" id="ARBA00033328"/>
    </source>
</evidence>
<dbReference type="FunFam" id="3.50.30.30:FF:000009">
    <property type="entry name" value="Carboxypeptidase Q"/>
    <property type="match status" value="1"/>
</dbReference>
<keyword evidence="25" id="KW-1185">Reference proteome</keyword>
<comment type="caution">
    <text evidence="24">The sequence shown here is derived from an EMBL/GenBank/DDBJ whole genome shotgun (WGS) entry which is preliminary data.</text>
</comment>
<dbReference type="GO" id="GO:0004180">
    <property type="term" value="F:carboxypeptidase activity"/>
    <property type="evidence" value="ECO:0007669"/>
    <property type="project" value="UniProtKB-KW"/>
</dbReference>
<evidence type="ECO:0000256" key="20">
    <source>
        <dbReference type="ARBA" id="ARBA00025833"/>
    </source>
</evidence>
<evidence type="ECO:0000256" key="3">
    <source>
        <dbReference type="ARBA" id="ARBA00004555"/>
    </source>
</evidence>
<keyword evidence="10" id="KW-0479">Metal-binding</keyword>
<dbReference type="GO" id="GO:0005794">
    <property type="term" value="C:Golgi apparatus"/>
    <property type="evidence" value="ECO:0007669"/>
    <property type="project" value="UniProtKB-SubCell"/>
</dbReference>
<accession>A0A9Q0MID5</accession>
<comment type="subunit">
    <text evidence="20">Homodimer. The monomeric form is inactive while the homodimer is active.</text>
</comment>
<evidence type="ECO:0000256" key="6">
    <source>
        <dbReference type="ARBA" id="ARBA00014116"/>
    </source>
</evidence>
<dbReference type="InterPro" id="IPR007484">
    <property type="entry name" value="Peptidase_M28"/>
</dbReference>
<protein>
    <recommendedName>
        <fullName evidence="6">Carboxypeptidase Q</fullName>
    </recommendedName>
    <alternativeName>
        <fullName evidence="21">Plasma glutamate carboxypeptidase</fullName>
    </alternativeName>
</protein>
<evidence type="ECO:0000256" key="13">
    <source>
        <dbReference type="ARBA" id="ARBA00022824"/>
    </source>
</evidence>
<sequence>MILCSNRQWQHLCVVILLSFSAVKCEVIDNEIHKLAYIDDECELPDKLRKEIHSYQPIVNKIADEVLNGRFAGDTYNTLSEFIDTFGPRYSGTKSLENAIDFMNEKLKEVGLENVHTENATIPNWQRGFESAQLVQPHPQNLPMLGIGPSPATPAGGIVADVVVVESFDELNSLSDDAVRGKIVVFVPVWVSYEVTVEYRVFGASRAARKGAAAALIRSIAPFSIGSPHAGWQLYEDDVVQIPAACITVEDAEMLKRIYRRGVPITIRLEMNAKSFEPFVSRNTVGELQGHTYPVDKKVVVLCGHLDSWDVGVGAMDDGGGAFISWKAVEYLKKLNLRPARTIRAILWTGEEPAVAGAGEYQRGHAATEKEEFNFFIESDIGTFEPLGLDFAGNSDAECVIKEILKLMTPLNATSFATPMQGGPDIDLWTSRGFPGASLLNKNDKYFWFHHTYGDSMLIENSEYLDKAAALFAASAYIIADLSIDMPRDLQ</sequence>
<dbReference type="FunFam" id="3.40.630.10:FF:000036">
    <property type="entry name" value="Carboxypeptidase Q"/>
    <property type="match status" value="1"/>
</dbReference>
<evidence type="ECO:0000259" key="23">
    <source>
        <dbReference type="Pfam" id="PF04389"/>
    </source>
</evidence>
<dbReference type="GO" id="GO:0043171">
    <property type="term" value="P:peptide catabolic process"/>
    <property type="evidence" value="ECO:0007669"/>
    <property type="project" value="TreeGrafter"/>
</dbReference>
<keyword evidence="14" id="KW-0862">Zinc</keyword>